<name>A1ZTE0_MICM2</name>
<evidence type="ECO:0000313" key="3">
    <source>
        <dbReference type="Proteomes" id="UP000004095"/>
    </source>
</evidence>
<proteinExistence type="predicted"/>
<sequence>MIVKESKPSPHTQLFSLQTSQQNPDGKFIAKTKKGDMGLITTKEKLVLQPVTLILTNPGHKK</sequence>
<accession>A1ZTE0</accession>
<evidence type="ECO:0000256" key="1">
    <source>
        <dbReference type="SAM" id="MobiDB-lite"/>
    </source>
</evidence>
<keyword evidence="3" id="KW-1185">Reference proteome</keyword>
<dbReference type="AlphaFoldDB" id="A1ZTE0"/>
<reference evidence="2 3" key="1">
    <citation type="submission" date="2007-01" db="EMBL/GenBank/DDBJ databases">
        <authorList>
            <person name="Haygood M."/>
            <person name="Podell S."/>
            <person name="Anderson C."/>
            <person name="Hopkinson B."/>
            <person name="Roe K."/>
            <person name="Barbeau K."/>
            <person name="Gaasterland T."/>
            <person name="Ferriera S."/>
            <person name="Johnson J."/>
            <person name="Kravitz S."/>
            <person name="Beeson K."/>
            <person name="Sutton G."/>
            <person name="Rogers Y.-H."/>
            <person name="Friedman R."/>
            <person name="Frazier M."/>
            <person name="Venter J.C."/>
        </authorList>
    </citation>
    <scope>NUCLEOTIDE SEQUENCE [LARGE SCALE GENOMIC DNA]</scope>
    <source>
        <strain evidence="2 3">ATCC 23134</strain>
    </source>
</reference>
<dbReference type="Proteomes" id="UP000004095">
    <property type="component" value="Unassembled WGS sequence"/>
</dbReference>
<comment type="caution">
    <text evidence="2">The sequence shown here is derived from an EMBL/GenBank/DDBJ whole genome shotgun (WGS) entry which is preliminary data.</text>
</comment>
<dbReference type="EMBL" id="AAWS01000035">
    <property type="protein sequence ID" value="EAY26362.1"/>
    <property type="molecule type" value="Genomic_DNA"/>
</dbReference>
<gene>
    <name evidence="2" type="ORF">M23134_04640</name>
</gene>
<organism evidence="2 3">
    <name type="scientific">Microscilla marina ATCC 23134</name>
    <dbReference type="NCBI Taxonomy" id="313606"/>
    <lineage>
        <taxon>Bacteria</taxon>
        <taxon>Pseudomonadati</taxon>
        <taxon>Bacteroidota</taxon>
        <taxon>Cytophagia</taxon>
        <taxon>Cytophagales</taxon>
        <taxon>Microscillaceae</taxon>
        <taxon>Microscilla</taxon>
    </lineage>
</organism>
<feature type="region of interest" description="Disordered" evidence="1">
    <location>
        <begin position="1"/>
        <end position="26"/>
    </location>
</feature>
<evidence type="ECO:0000313" key="2">
    <source>
        <dbReference type="EMBL" id="EAY26362.1"/>
    </source>
</evidence>
<protein>
    <submittedName>
        <fullName evidence="2">Uncharacterized protein</fullName>
    </submittedName>
</protein>
<feature type="compositionally biased region" description="Polar residues" evidence="1">
    <location>
        <begin position="9"/>
        <end position="24"/>
    </location>
</feature>
<dbReference type="RefSeq" id="WP_002701149.1">
    <property type="nucleotide sequence ID" value="NZ_AAWS01000035.1"/>
</dbReference>